<sequence>MNALEIDNFFNGVNRMSNLQIKFDKPSFQSYFKPYDFQSNEVAKRVLKEAKVWLNLYAANGSSPGERGVKISMTKIGDRYHVFEFHFNSPNKSEHNTDDNKIFSDGAIYNSYASKMPAVEAIYKSVIQHKDELSLSKYLEFTND</sequence>
<evidence type="ECO:0000313" key="1">
    <source>
        <dbReference type="EMBL" id="DAF42757.1"/>
    </source>
</evidence>
<accession>A0A8S5RVH4</accession>
<organism evidence="1">
    <name type="scientific">Siphoviridae sp. ctHip2</name>
    <dbReference type="NCBI Taxonomy" id="2827830"/>
    <lineage>
        <taxon>Viruses</taxon>
        <taxon>Duplodnaviria</taxon>
        <taxon>Heunggongvirae</taxon>
        <taxon>Uroviricota</taxon>
        <taxon>Caudoviricetes</taxon>
    </lineage>
</organism>
<protein>
    <submittedName>
        <fullName evidence="1">Uncharacterized protein</fullName>
    </submittedName>
</protein>
<reference evidence="1" key="1">
    <citation type="journal article" date="2021" name="Proc. Natl. Acad. Sci. U.S.A.">
        <title>A Catalog of Tens of Thousands of Viruses from Human Metagenomes Reveals Hidden Associations with Chronic Diseases.</title>
        <authorList>
            <person name="Tisza M.J."/>
            <person name="Buck C.B."/>
        </authorList>
    </citation>
    <scope>NUCLEOTIDE SEQUENCE</scope>
    <source>
        <strain evidence="1">CtHip2</strain>
    </source>
</reference>
<dbReference type="EMBL" id="BK032497">
    <property type="protein sequence ID" value="DAF42757.1"/>
    <property type="molecule type" value="Genomic_DNA"/>
</dbReference>
<proteinExistence type="predicted"/>
<name>A0A8S5RVH4_9CAUD</name>